<evidence type="ECO:0000313" key="2">
    <source>
        <dbReference type="Proteomes" id="UP000887116"/>
    </source>
</evidence>
<accession>A0A8X6M6D6</accession>
<protein>
    <submittedName>
        <fullName evidence="1">Uncharacterized protein</fullName>
    </submittedName>
</protein>
<proteinExistence type="predicted"/>
<keyword evidence="2" id="KW-1185">Reference proteome</keyword>
<dbReference type="AlphaFoldDB" id="A0A8X6M6D6"/>
<organism evidence="1 2">
    <name type="scientific">Trichonephila clavata</name>
    <name type="common">Joro spider</name>
    <name type="synonym">Nephila clavata</name>
    <dbReference type="NCBI Taxonomy" id="2740835"/>
    <lineage>
        <taxon>Eukaryota</taxon>
        <taxon>Metazoa</taxon>
        <taxon>Ecdysozoa</taxon>
        <taxon>Arthropoda</taxon>
        <taxon>Chelicerata</taxon>
        <taxon>Arachnida</taxon>
        <taxon>Araneae</taxon>
        <taxon>Araneomorphae</taxon>
        <taxon>Entelegynae</taxon>
        <taxon>Araneoidea</taxon>
        <taxon>Nephilidae</taxon>
        <taxon>Trichonephila</taxon>
    </lineage>
</organism>
<dbReference type="EMBL" id="BMAO01039683">
    <property type="protein sequence ID" value="GFR33009.1"/>
    <property type="molecule type" value="Genomic_DNA"/>
</dbReference>
<dbReference type="Proteomes" id="UP000887116">
    <property type="component" value="Unassembled WGS sequence"/>
</dbReference>
<sequence>MSVSKSDNETDDFCWTRYFTVAKAYRPLKHPDRNPRCYHGDICCHGNGRLFLPLFARNELELNVRRLDEVSFPDVFKHGGENNRY</sequence>
<name>A0A8X6M6D6_TRICU</name>
<evidence type="ECO:0000313" key="1">
    <source>
        <dbReference type="EMBL" id="GFR33009.1"/>
    </source>
</evidence>
<reference evidence="1" key="1">
    <citation type="submission" date="2020-07" db="EMBL/GenBank/DDBJ databases">
        <title>Multicomponent nature underlies the extraordinary mechanical properties of spider dragline silk.</title>
        <authorList>
            <person name="Kono N."/>
            <person name="Nakamura H."/>
            <person name="Mori M."/>
            <person name="Yoshida Y."/>
            <person name="Ohtoshi R."/>
            <person name="Malay A.D."/>
            <person name="Moran D.A.P."/>
            <person name="Tomita M."/>
            <person name="Numata K."/>
            <person name="Arakawa K."/>
        </authorList>
    </citation>
    <scope>NUCLEOTIDE SEQUENCE</scope>
</reference>
<comment type="caution">
    <text evidence="1">The sequence shown here is derived from an EMBL/GenBank/DDBJ whole genome shotgun (WGS) entry which is preliminary data.</text>
</comment>
<gene>
    <name evidence="1" type="ORF">TNCT_194431</name>
</gene>